<dbReference type="Pfam" id="PF11932">
    <property type="entry name" value="DUF3450"/>
    <property type="match status" value="1"/>
</dbReference>
<protein>
    <submittedName>
        <fullName evidence="2">Uncharacterized protein DUF3450</fullName>
    </submittedName>
</protein>
<dbReference type="STRING" id="584787.GCA_001247655_00432"/>
<dbReference type="RefSeq" id="WP_123420921.1">
    <property type="nucleotide sequence ID" value="NZ_RJUL01000002.1"/>
</dbReference>
<dbReference type="PIRSF" id="PIRSF028069">
    <property type="entry name" value="UCP028069"/>
    <property type="match status" value="1"/>
</dbReference>
<feature type="signal peptide" evidence="1">
    <location>
        <begin position="1"/>
        <end position="27"/>
    </location>
</feature>
<feature type="chain" id="PRO_5018066418" evidence="1">
    <location>
        <begin position="28"/>
        <end position="260"/>
    </location>
</feature>
<dbReference type="EMBL" id="RJUL01000002">
    <property type="protein sequence ID" value="ROQ30158.1"/>
    <property type="molecule type" value="Genomic_DNA"/>
</dbReference>
<evidence type="ECO:0000256" key="1">
    <source>
        <dbReference type="SAM" id="SignalP"/>
    </source>
</evidence>
<dbReference type="InterPro" id="IPR016866">
    <property type="entry name" value="UCP028069"/>
</dbReference>
<comment type="caution">
    <text evidence="2">The sequence shown here is derived from an EMBL/GenBank/DDBJ whole genome shotgun (WGS) entry which is preliminary data.</text>
</comment>
<dbReference type="AlphaFoldDB" id="A0A3N1PQ89"/>
<keyword evidence="3" id="KW-1185">Reference proteome</keyword>
<dbReference type="Proteomes" id="UP000268033">
    <property type="component" value="Unassembled WGS sequence"/>
</dbReference>
<keyword evidence="1" id="KW-0732">Signal</keyword>
<evidence type="ECO:0000313" key="3">
    <source>
        <dbReference type="Proteomes" id="UP000268033"/>
    </source>
</evidence>
<gene>
    <name evidence="2" type="ORF">EDC28_102551</name>
</gene>
<sequence>MSRLSKRSTLAAALAGAFMFAGSAAYAADPLVSSQDVEKNINDAAAASQAKIDKLSDQTRDLVADYRTTVAETDNLKIYNDHIAKLIDSQKQEMARYNKQITNITKTQQGVVPLMYKMIDALDQFVKLDVPFEKEERTQRVQHLRDMMEDSSVSTSEKYRQILDAYQIEVENGSKSYAWQGILPVDGKQLSVDFVHVGRVAYLALSLDQQNAWFWNREKKDWEKLGDEYVTSVREAVKLARNQAAPNLMKLPIEAPESAE</sequence>
<reference evidence="2 3" key="1">
    <citation type="submission" date="2018-11" db="EMBL/GenBank/DDBJ databases">
        <title>Genomic Encyclopedia of Type Strains, Phase IV (KMG-IV): sequencing the most valuable type-strain genomes for metagenomic binning, comparative biology and taxonomic classification.</title>
        <authorList>
            <person name="Goeker M."/>
        </authorList>
    </citation>
    <scope>NUCLEOTIDE SEQUENCE [LARGE SCALE GENOMIC DNA]</scope>
    <source>
        <strain evidence="2 3">DSM 21945</strain>
    </source>
</reference>
<evidence type="ECO:0000313" key="2">
    <source>
        <dbReference type="EMBL" id="ROQ30158.1"/>
    </source>
</evidence>
<accession>A0A3N1PQ89</accession>
<organism evidence="2 3">
    <name type="scientific">Gallaecimonas pentaromativorans</name>
    <dbReference type="NCBI Taxonomy" id="584787"/>
    <lineage>
        <taxon>Bacteria</taxon>
        <taxon>Pseudomonadati</taxon>
        <taxon>Pseudomonadota</taxon>
        <taxon>Gammaproteobacteria</taxon>
        <taxon>Enterobacterales</taxon>
        <taxon>Gallaecimonadaceae</taxon>
        <taxon>Gallaecimonas</taxon>
    </lineage>
</organism>
<name>A0A3N1PQ89_9GAMM</name>
<proteinExistence type="predicted"/>